<organism evidence="2">
    <name type="scientific">mine drainage metagenome</name>
    <dbReference type="NCBI Taxonomy" id="410659"/>
    <lineage>
        <taxon>unclassified sequences</taxon>
        <taxon>metagenomes</taxon>
        <taxon>ecological metagenomes</taxon>
    </lineage>
</organism>
<reference evidence="2" key="2">
    <citation type="journal article" date="2014" name="ISME J.">
        <title>Microbial stratification in low pH oxic and suboxic macroscopic growths along an acid mine drainage.</title>
        <authorList>
            <person name="Mendez-Garcia C."/>
            <person name="Mesa V."/>
            <person name="Sprenger R.R."/>
            <person name="Richter M."/>
            <person name="Diez M.S."/>
            <person name="Solano J."/>
            <person name="Bargiela R."/>
            <person name="Golyshina O.V."/>
            <person name="Manteca A."/>
            <person name="Ramos J.L."/>
            <person name="Gallego J.R."/>
            <person name="Llorente I."/>
            <person name="Martins Dos Santos V.A."/>
            <person name="Jensen O.N."/>
            <person name="Pelaez A.I."/>
            <person name="Sanchez J."/>
            <person name="Ferrer M."/>
        </authorList>
    </citation>
    <scope>NUCLEOTIDE SEQUENCE</scope>
</reference>
<dbReference type="NCBIfam" id="NF033519">
    <property type="entry name" value="transpos_ISAzo13"/>
    <property type="match status" value="1"/>
</dbReference>
<proteinExistence type="predicted"/>
<name>T1BGD6_9ZZZZ</name>
<gene>
    <name evidence="2" type="ORF">B1B_04093</name>
</gene>
<evidence type="ECO:0000256" key="1">
    <source>
        <dbReference type="SAM" id="MobiDB-lite"/>
    </source>
</evidence>
<dbReference type="Pfam" id="PF07592">
    <property type="entry name" value="DDE_Tnp_ISAZ013"/>
    <property type="match status" value="1"/>
</dbReference>
<sequence length="281" mass="31183">MEVEELRQKLLPLVAALDERSRRLVLAAEAQALGWGGIELVHRATGFSRPALARGIRELTHPTPSAPSRVRRPGGGRKRTLEKDSTLRADLEALVEPGTRGDPESRLRWTYKSLRALTRELRSQGHQVSTWTVAGALVEAGYSLQGNRKTKEGSRHPDRNAQFEHINATVIELQKAGQPVISVDTKKKEFVGDFKNAGREWRPEGMPERGRVHDFLIPEKGKAVPYGVYDLTRNAGWVSVGIDHDTASFAVGTIRRWWQKMGRPAYPNATSLMITADSGPG</sequence>
<dbReference type="EMBL" id="AUZY01002563">
    <property type="protein sequence ID" value="EQD72051.1"/>
    <property type="molecule type" value="Genomic_DNA"/>
</dbReference>
<protein>
    <submittedName>
        <fullName evidence="2">Rhodopirellula transposase family protein</fullName>
    </submittedName>
</protein>
<evidence type="ECO:0000313" key="2">
    <source>
        <dbReference type="EMBL" id="EQD72051.1"/>
    </source>
</evidence>
<dbReference type="InterPro" id="IPR011518">
    <property type="entry name" value="Transposase_36"/>
</dbReference>
<reference evidence="2" key="1">
    <citation type="submission" date="2013-08" db="EMBL/GenBank/DDBJ databases">
        <authorList>
            <person name="Mendez C."/>
            <person name="Richter M."/>
            <person name="Ferrer M."/>
            <person name="Sanchez J."/>
        </authorList>
    </citation>
    <scope>NUCLEOTIDE SEQUENCE</scope>
</reference>
<comment type="caution">
    <text evidence="2">The sequence shown here is derived from an EMBL/GenBank/DDBJ whole genome shotgun (WGS) entry which is preliminary data.</text>
</comment>
<feature type="compositionally biased region" description="Basic residues" evidence="1">
    <location>
        <begin position="69"/>
        <end position="78"/>
    </location>
</feature>
<accession>T1BGD6</accession>
<feature type="region of interest" description="Disordered" evidence="1">
    <location>
        <begin position="59"/>
        <end position="81"/>
    </location>
</feature>
<dbReference type="AlphaFoldDB" id="T1BGD6"/>